<keyword evidence="3" id="KW-1185">Reference proteome</keyword>
<reference evidence="2 3" key="1">
    <citation type="journal article" date="2018" name="Sci. Rep.">
        <title>A novel species of the marine cyanobacterium Acaryochloris with a unique pigment content and lifestyle.</title>
        <authorList>
            <person name="Partensky F."/>
            <person name="Six C."/>
            <person name="Ratin M."/>
            <person name="Garczarek L."/>
            <person name="Vaulot D."/>
            <person name="Probert I."/>
            <person name="Calteau A."/>
            <person name="Gourvil P."/>
            <person name="Marie D."/>
            <person name="Grebert T."/>
            <person name="Bouchier C."/>
            <person name="Le Panse S."/>
            <person name="Gachenot M."/>
            <person name="Rodriguez F."/>
            <person name="Garrido J.L."/>
        </authorList>
    </citation>
    <scope>NUCLEOTIDE SEQUENCE [LARGE SCALE GENOMIC DNA]</scope>
    <source>
        <strain evidence="2 3">RCC1774</strain>
    </source>
</reference>
<dbReference type="EMBL" id="PQWO01000003">
    <property type="protein sequence ID" value="PZD74237.1"/>
    <property type="molecule type" value="Genomic_DNA"/>
</dbReference>
<evidence type="ECO:0000259" key="1">
    <source>
        <dbReference type="Pfam" id="PF12697"/>
    </source>
</evidence>
<gene>
    <name evidence="2" type="primary">dehH1_1</name>
    <name evidence="2" type="ORF">C1752_01231</name>
</gene>
<keyword evidence="2" id="KW-0378">Hydrolase</keyword>
<dbReference type="OrthoDB" id="9780765at2"/>
<dbReference type="InterPro" id="IPR000073">
    <property type="entry name" value="AB_hydrolase_1"/>
</dbReference>
<dbReference type="GO" id="GO:0018785">
    <property type="term" value="F:haloacetate dehalogenase activity"/>
    <property type="evidence" value="ECO:0007669"/>
    <property type="project" value="UniProtKB-EC"/>
</dbReference>
<organism evidence="2 3">
    <name type="scientific">Acaryochloris thomasi RCC1774</name>
    <dbReference type="NCBI Taxonomy" id="1764569"/>
    <lineage>
        <taxon>Bacteria</taxon>
        <taxon>Bacillati</taxon>
        <taxon>Cyanobacteriota</taxon>
        <taxon>Cyanophyceae</taxon>
        <taxon>Acaryochloridales</taxon>
        <taxon>Acaryochloridaceae</taxon>
        <taxon>Acaryochloris</taxon>
        <taxon>Acaryochloris thomasi</taxon>
    </lineage>
</organism>
<dbReference type="PRINTS" id="PR00412">
    <property type="entry name" value="EPOXHYDRLASE"/>
</dbReference>
<protein>
    <submittedName>
        <fullName evidence="2">Haloacetate dehalogenase H-1</fullName>
        <ecNumber evidence="2">3.8.1.3</ecNumber>
    </submittedName>
</protein>
<dbReference type="InterPro" id="IPR000639">
    <property type="entry name" value="Epox_hydrolase-like"/>
</dbReference>
<dbReference type="PANTHER" id="PTHR46438:SF12">
    <property type="entry name" value="ALPHA_BETA-HYDROLASES SUPERFAMILY PROTEIN"/>
    <property type="match status" value="1"/>
</dbReference>
<proteinExistence type="predicted"/>
<sequence length="301" mass="33265">MQPQTETWQWQGFRIRYQFAGEQGPAVVLIHGFGASSAHWRKNIAELAETSRVYAIDLVGFGGSDKPAPGPLQPGQNVEYIFETWGQQVLDFCQEIVGGPAFLVGNSIGCIVALQAAVMNPSQILGVSMLDCSLRLLHERKRQEIPWYRRMSAPVLQKVLAYRLLGEAFFKGVAKPKAVRKILLQAYGRKEAVTDELVDLLLGPAFEAGAPAVFLAFIQYSQGPLPEDLLPQVTCPVLMLWGKEDPWEPIDQGRELAKFPAVEDFIALDGIGHCPQDEAPEVVNPLLQNWIQKHAVPIAVS</sequence>
<dbReference type="SUPFAM" id="SSF53474">
    <property type="entry name" value="alpha/beta-Hydrolases"/>
    <property type="match status" value="1"/>
</dbReference>
<accession>A0A2W1K2D9</accession>
<dbReference type="AlphaFoldDB" id="A0A2W1K2D9"/>
<feature type="domain" description="AB hydrolase-1" evidence="1">
    <location>
        <begin position="27"/>
        <end position="284"/>
    </location>
</feature>
<dbReference type="Proteomes" id="UP000248857">
    <property type="component" value="Unassembled WGS sequence"/>
</dbReference>
<dbReference type="PANTHER" id="PTHR46438">
    <property type="entry name" value="ALPHA/BETA-HYDROLASES SUPERFAMILY PROTEIN"/>
    <property type="match status" value="1"/>
</dbReference>
<name>A0A2W1K2D9_9CYAN</name>
<dbReference type="RefSeq" id="WP_110985208.1">
    <property type="nucleotide sequence ID" value="NZ_CAWNWM010000003.1"/>
</dbReference>
<comment type="caution">
    <text evidence="2">The sequence shown here is derived from an EMBL/GenBank/DDBJ whole genome shotgun (WGS) entry which is preliminary data.</text>
</comment>
<dbReference type="InterPro" id="IPR029058">
    <property type="entry name" value="AB_hydrolase_fold"/>
</dbReference>
<dbReference type="Pfam" id="PF12697">
    <property type="entry name" value="Abhydrolase_6"/>
    <property type="match status" value="1"/>
</dbReference>
<evidence type="ECO:0000313" key="2">
    <source>
        <dbReference type="EMBL" id="PZD74237.1"/>
    </source>
</evidence>
<dbReference type="Gene3D" id="3.40.50.1820">
    <property type="entry name" value="alpha/beta hydrolase"/>
    <property type="match status" value="1"/>
</dbReference>
<dbReference type="EC" id="3.8.1.3" evidence="2"/>
<evidence type="ECO:0000313" key="3">
    <source>
        <dbReference type="Proteomes" id="UP000248857"/>
    </source>
</evidence>